<gene>
    <name evidence="4" type="primary">Dvir\GJ16249</name>
    <name evidence="4" type="ORF">Dvir_GJ16249</name>
</gene>
<feature type="domain" description="Chitin-binding type-2" evidence="3">
    <location>
        <begin position="274"/>
        <end position="338"/>
    </location>
</feature>
<keyword evidence="2" id="KW-0732">Signal</keyword>
<dbReference type="InterPro" id="IPR002557">
    <property type="entry name" value="Chitin-bd_dom"/>
</dbReference>
<dbReference type="GO" id="GO:0008061">
    <property type="term" value="F:chitin binding"/>
    <property type="evidence" value="ECO:0007669"/>
    <property type="project" value="InterPro"/>
</dbReference>
<proteinExistence type="predicted"/>
<dbReference type="SMART" id="SM00494">
    <property type="entry name" value="ChtBD2"/>
    <property type="match status" value="4"/>
</dbReference>
<protein>
    <recommendedName>
        <fullName evidence="3">Chitin-binding type-2 domain-containing protein</fullName>
    </recommendedName>
</protein>
<dbReference type="GO" id="GO:0005576">
    <property type="term" value="C:extracellular region"/>
    <property type="evidence" value="ECO:0007669"/>
    <property type="project" value="InterPro"/>
</dbReference>
<evidence type="ECO:0000256" key="1">
    <source>
        <dbReference type="SAM" id="MobiDB-lite"/>
    </source>
</evidence>
<feature type="domain" description="Chitin-binding type-2" evidence="3">
    <location>
        <begin position="31"/>
        <end position="88"/>
    </location>
</feature>
<feature type="chain" id="PRO_5002814266" description="Chitin-binding type-2 domain-containing protein" evidence="2">
    <location>
        <begin position="21"/>
        <end position="381"/>
    </location>
</feature>
<organism evidence="4 5">
    <name type="scientific">Drosophila virilis</name>
    <name type="common">Fruit fly</name>
    <dbReference type="NCBI Taxonomy" id="7244"/>
    <lineage>
        <taxon>Eukaryota</taxon>
        <taxon>Metazoa</taxon>
        <taxon>Ecdysozoa</taxon>
        <taxon>Arthropoda</taxon>
        <taxon>Hexapoda</taxon>
        <taxon>Insecta</taxon>
        <taxon>Pterygota</taxon>
        <taxon>Neoptera</taxon>
        <taxon>Endopterygota</taxon>
        <taxon>Diptera</taxon>
        <taxon>Brachycera</taxon>
        <taxon>Muscomorpha</taxon>
        <taxon>Ephydroidea</taxon>
        <taxon>Drosophilidae</taxon>
        <taxon>Drosophila</taxon>
    </lineage>
</organism>
<feature type="region of interest" description="Disordered" evidence="1">
    <location>
        <begin position="340"/>
        <end position="381"/>
    </location>
</feature>
<dbReference type="InterPro" id="IPR036508">
    <property type="entry name" value="Chitin-bd_dom_sf"/>
</dbReference>
<dbReference type="OrthoDB" id="6020543at2759"/>
<evidence type="ECO:0000313" key="4">
    <source>
        <dbReference type="EMBL" id="EDW71236.1"/>
    </source>
</evidence>
<feature type="signal peptide" evidence="2">
    <location>
        <begin position="1"/>
        <end position="20"/>
    </location>
</feature>
<dbReference type="FunCoup" id="B4MDH5">
    <property type="interactions" value="9"/>
</dbReference>
<dbReference type="HOGENOM" id="CLU_045312_0_0_1"/>
<feature type="domain" description="Chitin-binding type-2" evidence="3">
    <location>
        <begin position="214"/>
        <end position="273"/>
    </location>
</feature>
<dbReference type="EMBL" id="CH940661">
    <property type="protein sequence ID" value="EDW71236.1"/>
    <property type="molecule type" value="Genomic_DNA"/>
</dbReference>
<name>B4MDH5_DROVI</name>
<dbReference type="Proteomes" id="UP000008792">
    <property type="component" value="Unassembled WGS sequence"/>
</dbReference>
<dbReference type="OMA" id="NQWIYCK"/>
<dbReference type="PhylomeDB" id="B4MDH5"/>
<evidence type="ECO:0000259" key="3">
    <source>
        <dbReference type="PROSITE" id="PS50940"/>
    </source>
</evidence>
<evidence type="ECO:0000256" key="2">
    <source>
        <dbReference type="SAM" id="SignalP"/>
    </source>
</evidence>
<reference evidence="4 5" key="1">
    <citation type="journal article" date="2007" name="Nature">
        <title>Evolution of genes and genomes on the Drosophila phylogeny.</title>
        <authorList>
            <consortium name="Drosophila 12 Genomes Consortium"/>
            <person name="Clark A.G."/>
            <person name="Eisen M.B."/>
            <person name="Smith D.R."/>
            <person name="Bergman C.M."/>
            <person name="Oliver B."/>
            <person name="Markow T.A."/>
            <person name="Kaufman T.C."/>
            <person name="Kellis M."/>
            <person name="Gelbart W."/>
            <person name="Iyer V.N."/>
            <person name="Pollard D.A."/>
            <person name="Sackton T.B."/>
            <person name="Larracuente A.M."/>
            <person name="Singh N.D."/>
            <person name="Abad J.P."/>
            <person name="Abt D.N."/>
            <person name="Adryan B."/>
            <person name="Aguade M."/>
            <person name="Akashi H."/>
            <person name="Anderson W.W."/>
            <person name="Aquadro C.F."/>
            <person name="Ardell D.H."/>
            <person name="Arguello R."/>
            <person name="Artieri C.G."/>
            <person name="Barbash D.A."/>
            <person name="Barker D."/>
            <person name="Barsanti P."/>
            <person name="Batterham P."/>
            <person name="Batzoglou S."/>
            <person name="Begun D."/>
            <person name="Bhutkar A."/>
            <person name="Blanco E."/>
            <person name="Bosak S.A."/>
            <person name="Bradley R.K."/>
            <person name="Brand A.D."/>
            <person name="Brent M.R."/>
            <person name="Brooks A.N."/>
            <person name="Brown R.H."/>
            <person name="Butlin R.K."/>
            <person name="Caggese C."/>
            <person name="Calvi B.R."/>
            <person name="Bernardo de Carvalho A."/>
            <person name="Caspi A."/>
            <person name="Castrezana S."/>
            <person name="Celniker S.E."/>
            <person name="Chang J.L."/>
            <person name="Chapple C."/>
            <person name="Chatterji S."/>
            <person name="Chinwalla A."/>
            <person name="Civetta A."/>
            <person name="Clifton S.W."/>
            <person name="Comeron J.M."/>
            <person name="Costello J.C."/>
            <person name="Coyne J.A."/>
            <person name="Daub J."/>
            <person name="David R.G."/>
            <person name="Delcher A.L."/>
            <person name="Delehaunty K."/>
            <person name="Do C.B."/>
            <person name="Ebling H."/>
            <person name="Edwards K."/>
            <person name="Eickbush T."/>
            <person name="Evans J.D."/>
            <person name="Filipski A."/>
            <person name="Findeiss S."/>
            <person name="Freyhult E."/>
            <person name="Fulton L."/>
            <person name="Fulton R."/>
            <person name="Garcia A.C."/>
            <person name="Gardiner A."/>
            <person name="Garfield D.A."/>
            <person name="Garvin B.E."/>
            <person name="Gibson G."/>
            <person name="Gilbert D."/>
            <person name="Gnerre S."/>
            <person name="Godfrey J."/>
            <person name="Good R."/>
            <person name="Gotea V."/>
            <person name="Gravely B."/>
            <person name="Greenberg A.J."/>
            <person name="Griffiths-Jones S."/>
            <person name="Gross S."/>
            <person name="Guigo R."/>
            <person name="Gustafson E.A."/>
            <person name="Haerty W."/>
            <person name="Hahn M.W."/>
            <person name="Halligan D.L."/>
            <person name="Halpern A.L."/>
            <person name="Halter G.M."/>
            <person name="Han M.V."/>
            <person name="Heger A."/>
            <person name="Hillier L."/>
            <person name="Hinrichs A.S."/>
            <person name="Holmes I."/>
            <person name="Hoskins R.A."/>
            <person name="Hubisz M.J."/>
            <person name="Hultmark D."/>
            <person name="Huntley M.A."/>
            <person name="Jaffe D.B."/>
            <person name="Jagadeeshan S."/>
            <person name="Jeck W.R."/>
            <person name="Johnson J."/>
            <person name="Jones C.D."/>
            <person name="Jordan W.C."/>
            <person name="Karpen G.H."/>
            <person name="Kataoka E."/>
            <person name="Keightley P.D."/>
            <person name="Kheradpour P."/>
            <person name="Kirkness E.F."/>
            <person name="Koerich L.B."/>
            <person name="Kristiansen K."/>
            <person name="Kudrna D."/>
            <person name="Kulathinal R.J."/>
            <person name="Kumar S."/>
            <person name="Kwok R."/>
            <person name="Lander E."/>
            <person name="Langley C.H."/>
            <person name="Lapoint R."/>
            <person name="Lazzaro B.P."/>
            <person name="Lee S.J."/>
            <person name="Levesque L."/>
            <person name="Li R."/>
            <person name="Lin C.F."/>
            <person name="Lin M.F."/>
            <person name="Lindblad-Toh K."/>
            <person name="Llopart A."/>
            <person name="Long M."/>
            <person name="Low L."/>
            <person name="Lozovsky E."/>
            <person name="Lu J."/>
            <person name="Luo M."/>
            <person name="Machado C.A."/>
            <person name="Makalowski W."/>
            <person name="Marzo M."/>
            <person name="Matsuda M."/>
            <person name="Matzkin L."/>
            <person name="McAllister B."/>
            <person name="McBride C.S."/>
            <person name="McKernan B."/>
            <person name="McKernan K."/>
            <person name="Mendez-Lago M."/>
            <person name="Minx P."/>
            <person name="Mollenhauer M.U."/>
            <person name="Montooth K."/>
            <person name="Mount S.M."/>
            <person name="Mu X."/>
            <person name="Myers E."/>
            <person name="Negre B."/>
            <person name="Newfeld S."/>
            <person name="Nielsen R."/>
            <person name="Noor M.A."/>
            <person name="O'Grady P."/>
            <person name="Pachter L."/>
            <person name="Papaceit M."/>
            <person name="Parisi M.J."/>
            <person name="Parisi M."/>
            <person name="Parts L."/>
            <person name="Pedersen J.S."/>
            <person name="Pesole G."/>
            <person name="Phillippy A.M."/>
            <person name="Ponting C.P."/>
            <person name="Pop M."/>
            <person name="Porcelli D."/>
            <person name="Powell J.R."/>
            <person name="Prohaska S."/>
            <person name="Pruitt K."/>
            <person name="Puig M."/>
            <person name="Quesneville H."/>
            <person name="Ram K.R."/>
            <person name="Rand D."/>
            <person name="Rasmussen M.D."/>
            <person name="Reed L.K."/>
            <person name="Reenan R."/>
            <person name="Reily A."/>
            <person name="Remington K.A."/>
            <person name="Rieger T.T."/>
            <person name="Ritchie M.G."/>
            <person name="Robin C."/>
            <person name="Rogers Y.H."/>
            <person name="Rohde C."/>
            <person name="Rozas J."/>
            <person name="Rubenfield M.J."/>
            <person name="Ruiz A."/>
            <person name="Russo S."/>
            <person name="Salzberg S.L."/>
            <person name="Sanchez-Gracia A."/>
            <person name="Saranga D.J."/>
            <person name="Sato H."/>
            <person name="Schaeffer S.W."/>
            <person name="Schatz M.C."/>
            <person name="Schlenke T."/>
            <person name="Schwartz R."/>
            <person name="Segarra C."/>
            <person name="Singh R.S."/>
            <person name="Sirot L."/>
            <person name="Sirota M."/>
            <person name="Sisneros N.B."/>
            <person name="Smith C.D."/>
            <person name="Smith T.F."/>
            <person name="Spieth J."/>
            <person name="Stage D.E."/>
            <person name="Stark A."/>
            <person name="Stephan W."/>
            <person name="Strausberg R.L."/>
            <person name="Strempel S."/>
            <person name="Sturgill D."/>
            <person name="Sutton G."/>
            <person name="Sutton G.G."/>
            <person name="Tao W."/>
            <person name="Teichmann S."/>
            <person name="Tobari Y.N."/>
            <person name="Tomimura Y."/>
            <person name="Tsolas J.M."/>
            <person name="Valente V.L."/>
            <person name="Venter E."/>
            <person name="Venter J.C."/>
            <person name="Vicario S."/>
            <person name="Vieira F.G."/>
            <person name="Vilella A.J."/>
            <person name="Villasante A."/>
            <person name="Walenz B."/>
            <person name="Wang J."/>
            <person name="Wasserman M."/>
            <person name="Watts T."/>
            <person name="Wilson D."/>
            <person name="Wilson R.K."/>
            <person name="Wing R.A."/>
            <person name="Wolfner M.F."/>
            <person name="Wong A."/>
            <person name="Wong G.K."/>
            <person name="Wu C.I."/>
            <person name="Wu G."/>
            <person name="Yamamoto D."/>
            <person name="Yang H.P."/>
            <person name="Yang S.P."/>
            <person name="Yorke J.A."/>
            <person name="Yoshida K."/>
            <person name="Zdobnov E."/>
            <person name="Zhang P."/>
            <person name="Zhang Y."/>
            <person name="Zimin A.V."/>
            <person name="Baldwin J."/>
            <person name="Abdouelleil A."/>
            <person name="Abdulkadir J."/>
            <person name="Abebe A."/>
            <person name="Abera B."/>
            <person name="Abreu J."/>
            <person name="Acer S.C."/>
            <person name="Aftuck L."/>
            <person name="Alexander A."/>
            <person name="An P."/>
            <person name="Anderson E."/>
            <person name="Anderson S."/>
            <person name="Arachi H."/>
            <person name="Azer M."/>
            <person name="Bachantsang P."/>
            <person name="Barry A."/>
            <person name="Bayul T."/>
            <person name="Berlin A."/>
            <person name="Bessette D."/>
            <person name="Bloom T."/>
            <person name="Blye J."/>
            <person name="Boguslavskiy L."/>
            <person name="Bonnet C."/>
            <person name="Boukhgalter B."/>
            <person name="Bourzgui I."/>
            <person name="Brown A."/>
            <person name="Cahill P."/>
            <person name="Channer S."/>
            <person name="Cheshatsang Y."/>
            <person name="Chuda L."/>
            <person name="Citroen M."/>
            <person name="Collymore A."/>
            <person name="Cooke P."/>
            <person name="Costello M."/>
            <person name="D'Aco K."/>
            <person name="Daza R."/>
            <person name="De Haan G."/>
            <person name="DeGray S."/>
            <person name="DeMaso C."/>
            <person name="Dhargay N."/>
            <person name="Dooley K."/>
            <person name="Dooley E."/>
            <person name="Doricent M."/>
            <person name="Dorje P."/>
            <person name="Dorjee K."/>
            <person name="Dupes A."/>
            <person name="Elong R."/>
            <person name="Falk J."/>
            <person name="Farina A."/>
            <person name="Faro S."/>
            <person name="Ferguson D."/>
            <person name="Fisher S."/>
            <person name="Foley C.D."/>
            <person name="Franke A."/>
            <person name="Friedrich D."/>
            <person name="Gadbois L."/>
            <person name="Gearin G."/>
            <person name="Gearin C.R."/>
            <person name="Giannoukos G."/>
            <person name="Goode T."/>
            <person name="Graham J."/>
            <person name="Grandbois E."/>
            <person name="Grewal S."/>
            <person name="Gyaltsen K."/>
            <person name="Hafez N."/>
            <person name="Hagos B."/>
            <person name="Hall J."/>
            <person name="Henson C."/>
            <person name="Hollinger A."/>
            <person name="Honan T."/>
            <person name="Huard M.D."/>
            <person name="Hughes L."/>
            <person name="Hurhula B."/>
            <person name="Husby M.E."/>
            <person name="Kamat A."/>
            <person name="Kanga B."/>
            <person name="Kashin S."/>
            <person name="Khazanovich D."/>
            <person name="Kisner P."/>
            <person name="Lance K."/>
            <person name="Lara M."/>
            <person name="Lee W."/>
            <person name="Lennon N."/>
            <person name="Letendre F."/>
            <person name="LeVine R."/>
            <person name="Lipovsky A."/>
            <person name="Liu X."/>
            <person name="Liu J."/>
            <person name="Liu S."/>
            <person name="Lokyitsang T."/>
            <person name="Lokyitsang Y."/>
            <person name="Lubonja R."/>
            <person name="Lui A."/>
            <person name="MacDonald P."/>
            <person name="Magnisalis V."/>
            <person name="Maru K."/>
            <person name="Matthews C."/>
            <person name="McCusker W."/>
            <person name="McDonough S."/>
            <person name="Mehta T."/>
            <person name="Meldrim J."/>
            <person name="Meneus L."/>
            <person name="Mihai O."/>
            <person name="Mihalev A."/>
            <person name="Mihova T."/>
            <person name="Mittelman R."/>
            <person name="Mlenga V."/>
            <person name="Montmayeur A."/>
            <person name="Mulrain L."/>
            <person name="Navidi A."/>
            <person name="Naylor J."/>
            <person name="Negash T."/>
            <person name="Nguyen T."/>
            <person name="Nguyen N."/>
            <person name="Nicol R."/>
            <person name="Norbu C."/>
            <person name="Norbu N."/>
            <person name="Novod N."/>
            <person name="O'Neill B."/>
            <person name="Osman S."/>
            <person name="Markiewicz E."/>
            <person name="Oyono O.L."/>
            <person name="Patti C."/>
            <person name="Phunkhang P."/>
            <person name="Pierre F."/>
            <person name="Priest M."/>
            <person name="Raghuraman S."/>
            <person name="Rege F."/>
            <person name="Reyes R."/>
            <person name="Rise C."/>
            <person name="Rogov P."/>
            <person name="Ross K."/>
            <person name="Ryan E."/>
            <person name="Settipalli S."/>
            <person name="Shea T."/>
            <person name="Sherpa N."/>
            <person name="Shi L."/>
            <person name="Shih D."/>
            <person name="Sparrow T."/>
            <person name="Spaulding J."/>
            <person name="Stalker J."/>
            <person name="Stange-Thomann N."/>
            <person name="Stavropoulos S."/>
            <person name="Stone C."/>
            <person name="Strader C."/>
            <person name="Tesfaye S."/>
            <person name="Thomson T."/>
            <person name="Thoulutsang Y."/>
            <person name="Thoulutsang D."/>
            <person name="Topham K."/>
            <person name="Topping I."/>
            <person name="Tsamla T."/>
            <person name="Vassiliev H."/>
            <person name="Vo A."/>
            <person name="Wangchuk T."/>
            <person name="Wangdi T."/>
            <person name="Weiand M."/>
            <person name="Wilkinson J."/>
            <person name="Wilson A."/>
            <person name="Yadav S."/>
            <person name="Young G."/>
            <person name="Yu Q."/>
            <person name="Zembek L."/>
            <person name="Zhong D."/>
            <person name="Zimmer A."/>
            <person name="Zwirko Z."/>
            <person name="Jaffe D.B."/>
            <person name="Alvarez P."/>
            <person name="Brockman W."/>
            <person name="Butler J."/>
            <person name="Chin C."/>
            <person name="Gnerre S."/>
            <person name="Grabherr M."/>
            <person name="Kleber M."/>
            <person name="Mauceli E."/>
            <person name="MacCallum I."/>
        </authorList>
    </citation>
    <scope>NUCLEOTIDE SEQUENCE [LARGE SCALE GENOMIC DNA]</scope>
    <source>
        <strain evidence="5">Tucson 15010-1051.87</strain>
    </source>
</reference>
<dbReference type="Gene3D" id="2.170.140.10">
    <property type="entry name" value="Chitin binding domain"/>
    <property type="match status" value="2"/>
</dbReference>
<dbReference type="AlphaFoldDB" id="B4MDH5"/>
<evidence type="ECO:0000313" key="5">
    <source>
        <dbReference type="Proteomes" id="UP000008792"/>
    </source>
</evidence>
<dbReference type="Pfam" id="PF01607">
    <property type="entry name" value="CBM_14"/>
    <property type="match status" value="3"/>
</dbReference>
<accession>B4MDH5</accession>
<dbReference type="KEGG" id="dvi:6635782"/>
<dbReference type="PROSITE" id="PS50940">
    <property type="entry name" value="CHIT_BIND_II"/>
    <property type="match status" value="3"/>
</dbReference>
<keyword evidence="5" id="KW-1185">Reference proteome</keyword>
<dbReference type="SUPFAM" id="SSF57625">
    <property type="entry name" value="Invertebrate chitin-binding proteins"/>
    <property type="match status" value="3"/>
</dbReference>
<dbReference type="eggNOG" id="ENOG502S3GF">
    <property type="taxonomic scope" value="Eukaryota"/>
</dbReference>
<feature type="compositionally biased region" description="Polar residues" evidence="1">
    <location>
        <begin position="342"/>
        <end position="381"/>
    </location>
</feature>
<sequence>MSGMYLLASILCLAVAGSLAESILEGNYNVTALCTSVKYGVQVGSLESCDYYYVCTPSGPVKTNCQAGYAYNYVTQTCSPEAQVNCYYGVENPCAGSTGDKWVPVAGTCNQWIYCKNGVNSGQGSCGALSFDPTSQNCTYAPCNTLPDSEINYCNVVPPGIYFGTTTDCRTYNYCYPNGKLASANCEFAFLVQQGGCGYNTGSNCDRVVTEAVPNSCDNAGDVEPNNSTCGSYYYCNGKNYVTMSCPIGQYFDTILEKCVARQQAVAAEGCNRCQYANTAFVNNVNYESCNTYYYCSNGVNGPVTNCPSGYYFNESEQGCASMSELGSYVTNNGACHGAQAPDTTTGAPSSDSTNSEQTELSTASDAPTKSTATTENSAGK</sequence>
<dbReference type="STRING" id="7244.B4MDH5"/>
<dbReference type="InParanoid" id="B4MDH5"/>